<name>A0A401T603_CHIPU</name>
<dbReference type="Pfam" id="PF21549">
    <property type="entry name" value="PRDM2_PR"/>
    <property type="match status" value="1"/>
</dbReference>
<dbReference type="SMART" id="SM00355">
    <property type="entry name" value="ZnF_C2H2"/>
    <property type="match status" value="3"/>
</dbReference>
<proteinExistence type="inferred from homology"/>
<dbReference type="GO" id="GO:0005634">
    <property type="term" value="C:nucleus"/>
    <property type="evidence" value="ECO:0007669"/>
    <property type="project" value="UniProtKB-SubCell"/>
</dbReference>
<evidence type="ECO:0000256" key="2">
    <source>
        <dbReference type="ARBA" id="ARBA00006991"/>
    </source>
</evidence>
<dbReference type="InterPro" id="IPR001214">
    <property type="entry name" value="SET_dom"/>
</dbReference>
<dbReference type="InterPro" id="IPR013087">
    <property type="entry name" value="Znf_C2H2_type"/>
</dbReference>
<evidence type="ECO:0000256" key="8">
    <source>
        <dbReference type="ARBA" id="ARBA00023125"/>
    </source>
</evidence>
<keyword evidence="10" id="KW-0539">Nucleus</keyword>
<feature type="compositionally biased region" description="Basic and acidic residues" evidence="12">
    <location>
        <begin position="578"/>
        <end position="595"/>
    </location>
</feature>
<evidence type="ECO:0000256" key="11">
    <source>
        <dbReference type="PROSITE-ProRule" id="PRU00042"/>
    </source>
</evidence>
<evidence type="ECO:0000313" key="14">
    <source>
        <dbReference type="EMBL" id="GCC38055.1"/>
    </source>
</evidence>
<feature type="compositionally biased region" description="Basic and acidic residues" evidence="12">
    <location>
        <begin position="457"/>
        <end position="473"/>
    </location>
</feature>
<dbReference type="OrthoDB" id="8117402at2759"/>
<evidence type="ECO:0000259" key="13">
    <source>
        <dbReference type="PROSITE" id="PS50157"/>
    </source>
</evidence>
<dbReference type="EMBL" id="BEZZ01001104">
    <property type="protein sequence ID" value="GCC38055.1"/>
    <property type="molecule type" value="Genomic_DNA"/>
</dbReference>
<feature type="region of interest" description="Disordered" evidence="12">
    <location>
        <begin position="429"/>
        <end position="497"/>
    </location>
</feature>
<dbReference type="PANTHER" id="PTHR47772:SF6">
    <property type="entry name" value="GASTRULA ZINC FINGER PROTEIN XLCGF57.1-LIKE"/>
    <property type="match status" value="1"/>
</dbReference>
<accession>A0A401T603</accession>
<dbReference type="InterPro" id="IPR050636">
    <property type="entry name" value="C2H2-ZF_domain-containing"/>
</dbReference>
<feature type="compositionally biased region" description="Basic residues" evidence="12">
    <location>
        <begin position="284"/>
        <end position="294"/>
    </location>
</feature>
<evidence type="ECO:0000256" key="4">
    <source>
        <dbReference type="ARBA" id="ARBA00022737"/>
    </source>
</evidence>
<dbReference type="GO" id="GO:0008270">
    <property type="term" value="F:zinc ion binding"/>
    <property type="evidence" value="ECO:0007669"/>
    <property type="project" value="UniProtKB-KW"/>
</dbReference>
<reference evidence="14 15" key="1">
    <citation type="journal article" date="2018" name="Nat. Ecol. Evol.">
        <title>Shark genomes provide insights into elasmobranch evolution and the origin of vertebrates.</title>
        <authorList>
            <person name="Hara Y"/>
            <person name="Yamaguchi K"/>
            <person name="Onimaru K"/>
            <person name="Kadota M"/>
            <person name="Koyanagi M"/>
            <person name="Keeley SD"/>
            <person name="Tatsumi K"/>
            <person name="Tanaka K"/>
            <person name="Motone F"/>
            <person name="Kageyama Y"/>
            <person name="Nozu R"/>
            <person name="Adachi N"/>
            <person name="Nishimura O"/>
            <person name="Nakagawa R"/>
            <person name="Tanegashima C"/>
            <person name="Kiyatake I"/>
            <person name="Matsumoto R"/>
            <person name="Murakumo K"/>
            <person name="Nishida K"/>
            <person name="Terakita A"/>
            <person name="Kuratani S"/>
            <person name="Sato K"/>
            <person name="Hyodo S Kuraku.S."/>
        </authorList>
    </citation>
    <scope>NUCLEOTIDE SEQUENCE [LARGE SCALE GENOMIC DNA]</scope>
</reference>
<feature type="domain" description="C2H2-type" evidence="13">
    <location>
        <begin position="561"/>
        <end position="588"/>
    </location>
</feature>
<dbReference type="FunFam" id="3.30.160.60:FF:001101">
    <property type="entry name" value="Zinc finger protein 408"/>
    <property type="match status" value="1"/>
</dbReference>
<feature type="compositionally biased region" description="Polar residues" evidence="12">
    <location>
        <begin position="263"/>
        <end position="277"/>
    </location>
</feature>
<evidence type="ECO:0000256" key="6">
    <source>
        <dbReference type="ARBA" id="ARBA00022833"/>
    </source>
</evidence>
<comment type="similarity">
    <text evidence="2">Belongs to the krueppel C2H2-type zinc-finger protein family.</text>
</comment>
<evidence type="ECO:0000256" key="10">
    <source>
        <dbReference type="ARBA" id="ARBA00023242"/>
    </source>
</evidence>
<keyword evidence="8" id="KW-0238">DNA-binding</keyword>
<evidence type="ECO:0000256" key="3">
    <source>
        <dbReference type="ARBA" id="ARBA00022723"/>
    </source>
</evidence>
<evidence type="ECO:0000256" key="9">
    <source>
        <dbReference type="ARBA" id="ARBA00023163"/>
    </source>
</evidence>
<feature type="region of interest" description="Disordered" evidence="12">
    <location>
        <begin position="578"/>
        <end position="598"/>
    </location>
</feature>
<keyword evidence="3" id="KW-0479">Metal-binding</keyword>
<evidence type="ECO:0000256" key="5">
    <source>
        <dbReference type="ARBA" id="ARBA00022771"/>
    </source>
</evidence>
<dbReference type="AlphaFoldDB" id="A0A401T603"/>
<feature type="compositionally biased region" description="Basic residues" evidence="12">
    <location>
        <begin position="474"/>
        <end position="491"/>
    </location>
</feature>
<feature type="region of interest" description="Disordered" evidence="12">
    <location>
        <begin position="239"/>
        <end position="302"/>
    </location>
</feature>
<dbReference type="OMA" id="WPEENQV"/>
<dbReference type="Gene3D" id="2.170.270.10">
    <property type="entry name" value="SET domain"/>
    <property type="match status" value="1"/>
</dbReference>
<dbReference type="InterPro" id="IPR036236">
    <property type="entry name" value="Znf_C2H2_sf"/>
</dbReference>
<dbReference type="InterPro" id="IPR046341">
    <property type="entry name" value="SET_dom_sf"/>
</dbReference>
<keyword evidence="9" id="KW-0804">Transcription</keyword>
<dbReference type="GO" id="GO:0003677">
    <property type="term" value="F:DNA binding"/>
    <property type="evidence" value="ECO:0007669"/>
    <property type="project" value="UniProtKB-KW"/>
</dbReference>
<comment type="subcellular location">
    <subcellularLocation>
        <location evidence="1">Nucleus</location>
    </subcellularLocation>
</comment>
<dbReference type="SUPFAM" id="SSF57667">
    <property type="entry name" value="beta-beta-alpha zinc fingers"/>
    <property type="match status" value="2"/>
</dbReference>
<dbReference type="FunFam" id="3.30.160.60:FF:001136">
    <property type="entry name" value="Zinc finger protein 408"/>
    <property type="match status" value="1"/>
</dbReference>
<keyword evidence="15" id="KW-1185">Reference proteome</keyword>
<dbReference type="Proteomes" id="UP000287033">
    <property type="component" value="Unassembled WGS sequence"/>
</dbReference>
<dbReference type="FunFam" id="3.30.160.60:FF:000188">
    <property type="entry name" value="Zinc finger protein 787"/>
    <property type="match status" value="1"/>
</dbReference>
<evidence type="ECO:0000256" key="12">
    <source>
        <dbReference type="SAM" id="MobiDB-lite"/>
    </source>
</evidence>
<dbReference type="STRING" id="137246.A0A401T603"/>
<dbReference type="PROSITE" id="PS00028">
    <property type="entry name" value="ZINC_FINGER_C2H2_1"/>
    <property type="match status" value="3"/>
</dbReference>
<organism evidence="14 15">
    <name type="scientific">Chiloscyllium punctatum</name>
    <name type="common">Brownbanded bambooshark</name>
    <name type="synonym">Hemiscyllium punctatum</name>
    <dbReference type="NCBI Taxonomy" id="137246"/>
    <lineage>
        <taxon>Eukaryota</taxon>
        <taxon>Metazoa</taxon>
        <taxon>Chordata</taxon>
        <taxon>Craniata</taxon>
        <taxon>Vertebrata</taxon>
        <taxon>Chondrichthyes</taxon>
        <taxon>Elasmobranchii</taxon>
        <taxon>Galeomorphii</taxon>
        <taxon>Galeoidea</taxon>
        <taxon>Orectolobiformes</taxon>
        <taxon>Hemiscylliidae</taxon>
        <taxon>Chiloscyllium</taxon>
    </lineage>
</organism>
<dbReference type="Gene3D" id="3.30.160.60">
    <property type="entry name" value="Classic Zinc Finger"/>
    <property type="match status" value="3"/>
</dbReference>
<evidence type="ECO:0000256" key="7">
    <source>
        <dbReference type="ARBA" id="ARBA00023015"/>
    </source>
</evidence>
<feature type="domain" description="C2H2-type" evidence="13">
    <location>
        <begin position="533"/>
        <end position="560"/>
    </location>
</feature>
<dbReference type="PANTHER" id="PTHR47772">
    <property type="entry name" value="ZINC FINGER PROTEIN 200"/>
    <property type="match status" value="1"/>
</dbReference>
<keyword evidence="6" id="KW-0862">Zinc</keyword>
<keyword evidence="4" id="KW-0677">Repeat</keyword>
<keyword evidence="5 11" id="KW-0863">Zinc-finger</keyword>
<evidence type="ECO:0000313" key="15">
    <source>
        <dbReference type="Proteomes" id="UP000287033"/>
    </source>
</evidence>
<keyword evidence="7" id="KW-0805">Transcription regulation</keyword>
<sequence>MFNNDFLCYSWKTIKNYFFLGYVPKKMPQVNEESVELGLTEEGLIPPGRKQQLFCEECQELFENTCPVHGLPPFIKDTPVDLASPCRAFYTLPPGLAAGPSQIQKQKLGIWCVSKALPRGVFFGPLEGKLECDDVNGIASFISKEFRENGDKVELPELQRVNQSFSNWMRYANKAKTKEESNAVIFQFYGKIYYRVSKTIELGQELLLWPEENQVQVTCEVKDSHTDKETVKVHTDVLNEESKDSTSDVPTESPLSMPLCTKSPITEKQPGTKNIVKTDQPVKRSQRLQIKHKAQNTSSENRVSWVALRRQSKLNGATNGDNVQLPAPLSKQGNNTKKQHDPGNDKMIQDIEEIKSKRQKKINQRGLGERTLRSSMCSKALGLYAAGKVQTVQTGLHSQLLNQQLPKQGKGKKTMLRDKQENLEAKEKCCTQNTEAKSPGSHGAKEKSDGGLVTPHQEVEELKLPAENGEPHRAVGKRKPKTKSGSRRKFCRRDSSQIDPSERRYRCDDCGKGFIQLCHLKKHRFTHTGHKPYLCTECGKSYSSEESFRAHQMLHRGERPFKCQQCDKAYALKRDLREHERVHSGERPATHKKSDTQSLGEVAEAIASLEKENPEGKTIALTAKQVKKDGLSTVNQETVDSSGNESVVLNLYVHTFEMVEVPNTEHKENAMPSSENQNSGESTVTFQQVNSTEGVDGDPSQDVVAQALVGSQQPFNEDIIEIIIPDTEDYGERVTSRGVVVEQEKLANNAVVIEEDIGFNTVAEIIEISTGS</sequence>
<feature type="domain" description="C2H2-type" evidence="13">
    <location>
        <begin position="505"/>
        <end position="532"/>
    </location>
</feature>
<evidence type="ECO:0000256" key="1">
    <source>
        <dbReference type="ARBA" id="ARBA00004123"/>
    </source>
</evidence>
<dbReference type="Pfam" id="PF00096">
    <property type="entry name" value="zf-C2H2"/>
    <property type="match status" value="3"/>
</dbReference>
<dbReference type="PROSITE" id="PS50157">
    <property type="entry name" value="ZINC_FINGER_C2H2_2"/>
    <property type="match status" value="3"/>
</dbReference>
<protein>
    <recommendedName>
        <fullName evidence="13">C2H2-type domain-containing protein</fullName>
    </recommendedName>
</protein>
<gene>
    <name evidence="14" type="ORF">chiPu_0016566</name>
</gene>
<comment type="caution">
    <text evidence="14">The sequence shown here is derived from an EMBL/GenBank/DDBJ whole genome shotgun (WGS) entry which is preliminary data.</text>
</comment>
<feature type="region of interest" description="Disordered" evidence="12">
    <location>
        <begin position="315"/>
        <end position="345"/>
    </location>
</feature>